<dbReference type="GO" id="GO:0016705">
    <property type="term" value="F:oxidoreductase activity, acting on paired donors, with incorporation or reduction of molecular oxygen"/>
    <property type="evidence" value="ECO:0007669"/>
    <property type="project" value="InterPro"/>
</dbReference>
<dbReference type="RefSeq" id="WP_035538679.1">
    <property type="nucleotide sequence ID" value="NZ_ARYL01000016.1"/>
</dbReference>
<dbReference type="GO" id="GO:0020037">
    <property type="term" value="F:heme binding"/>
    <property type="evidence" value="ECO:0007669"/>
    <property type="project" value="InterPro"/>
</dbReference>
<evidence type="ECO:0000256" key="7">
    <source>
        <dbReference type="ARBA" id="ARBA00043906"/>
    </source>
</evidence>
<dbReference type="PANTHER" id="PTHR46696:SF1">
    <property type="entry name" value="CYTOCHROME P450 YJIB-RELATED"/>
    <property type="match status" value="1"/>
</dbReference>
<dbReference type="PRINTS" id="PR00359">
    <property type="entry name" value="BP450"/>
</dbReference>
<dbReference type="AlphaFoldDB" id="A0A059G6U1"/>
<dbReference type="InterPro" id="IPR017972">
    <property type="entry name" value="Cyt_P450_CS"/>
</dbReference>
<dbReference type="FunFam" id="1.10.630.10:FF:000018">
    <property type="entry name" value="Cytochrome P450 monooxygenase"/>
    <property type="match status" value="1"/>
</dbReference>
<keyword evidence="2 8" id="KW-0349">Heme</keyword>
<accession>A0A059G6U1</accession>
<dbReference type="OrthoDB" id="9801155at2"/>
<keyword evidence="5 8" id="KW-0408">Iron</keyword>
<dbReference type="InterPro" id="IPR036396">
    <property type="entry name" value="Cyt_P450_sf"/>
</dbReference>
<dbReference type="STRING" id="1280953.HOC_11563"/>
<dbReference type="PATRIC" id="fig|1280953.3.peg.2331"/>
<proteinExistence type="inferred from homology"/>
<organism evidence="9 10">
    <name type="scientific">Hyphomonas oceanitis SCH89</name>
    <dbReference type="NCBI Taxonomy" id="1280953"/>
    <lineage>
        <taxon>Bacteria</taxon>
        <taxon>Pseudomonadati</taxon>
        <taxon>Pseudomonadota</taxon>
        <taxon>Alphaproteobacteria</taxon>
        <taxon>Hyphomonadales</taxon>
        <taxon>Hyphomonadaceae</taxon>
        <taxon>Hyphomonas</taxon>
    </lineage>
</organism>
<dbReference type="EMBL" id="ARYL01000016">
    <property type="protein sequence ID" value="KDA02198.1"/>
    <property type="molecule type" value="Genomic_DNA"/>
</dbReference>
<dbReference type="PROSITE" id="PS00086">
    <property type="entry name" value="CYTOCHROME_P450"/>
    <property type="match status" value="1"/>
</dbReference>
<evidence type="ECO:0000313" key="9">
    <source>
        <dbReference type="EMBL" id="KDA02198.1"/>
    </source>
</evidence>
<evidence type="ECO:0000256" key="2">
    <source>
        <dbReference type="ARBA" id="ARBA00022617"/>
    </source>
</evidence>
<evidence type="ECO:0000256" key="8">
    <source>
        <dbReference type="RuleBase" id="RU000461"/>
    </source>
</evidence>
<dbReference type="GO" id="GO:0005506">
    <property type="term" value="F:iron ion binding"/>
    <property type="evidence" value="ECO:0007669"/>
    <property type="project" value="InterPro"/>
</dbReference>
<name>A0A059G6U1_9PROT</name>
<gene>
    <name evidence="9" type="ORF">HOC_11563</name>
</gene>
<dbReference type="InterPro" id="IPR002397">
    <property type="entry name" value="Cyt_P450_B"/>
</dbReference>
<comment type="caution">
    <text evidence="9">The sequence shown here is derived from an EMBL/GenBank/DDBJ whole genome shotgun (WGS) entry which is preliminary data.</text>
</comment>
<keyword evidence="6 8" id="KW-0503">Monooxygenase</keyword>
<sequence>MGFQNVTETYQVEQPPITPHSKPVYDLKPPVDLTTANVFSDNGGYTFEAFETMRTKAPVMWHPEDYGAGFWAVSTYDLVKKMELDPETYSSQKGGILMNYGMEGVPRHPLLHSSSLNSLINLDRPYHTPLRMEHMAYFRADFVAELRKRVTAQVNVLLDGMAKQGPVVDMVETFSAELPLFTLCEILGVPVADRPKLVHWMHFLEQSQFQAQQEGLGNVSMEQITHFMNEIQAMFEYGRYLLAERRKSPQPDLLSAIANVEIDGKPLSPEFLDGSWLLIVFAGNDTTRNSLSGTMKLLTQNPDQKAKLMADDSLFPNFVHESIRMVSPVTYMRRTATKNTELGGQPIGEGEKLVMYYASANRDANKFDNPDTYDITRANAKDHLAFGHGPHVCLGQRVANMQVDAAYRQILARFPDIAWTGEQSIAPSNFVHAISSLTVDLGKPA</sequence>
<dbReference type="Gene3D" id="1.10.630.10">
    <property type="entry name" value="Cytochrome P450"/>
    <property type="match status" value="1"/>
</dbReference>
<evidence type="ECO:0000256" key="5">
    <source>
        <dbReference type="ARBA" id="ARBA00023004"/>
    </source>
</evidence>
<evidence type="ECO:0000256" key="1">
    <source>
        <dbReference type="ARBA" id="ARBA00010617"/>
    </source>
</evidence>
<reference evidence="9 10" key="1">
    <citation type="journal article" date="2014" name="Antonie Van Leeuwenhoek">
        <title>Hyphomonas beringensis sp. nov. and Hyphomonas chukchiensis sp. nov., isolated from surface seawater of the Bering Sea and Chukchi Sea.</title>
        <authorList>
            <person name="Li C."/>
            <person name="Lai Q."/>
            <person name="Li G."/>
            <person name="Dong C."/>
            <person name="Wang J."/>
            <person name="Liao Y."/>
            <person name="Shao Z."/>
        </authorList>
    </citation>
    <scope>NUCLEOTIDE SEQUENCE [LARGE SCALE GENOMIC DNA]</scope>
    <source>
        <strain evidence="9 10">SCH89</strain>
    </source>
</reference>
<keyword evidence="10" id="KW-1185">Reference proteome</keyword>
<dbReference type="Pfam" id="PF00067">
    <property type="entry name" value="p450"/>
    <property type="match status" value="1"/>
</dbReference>
<evidence type="ECO:0000256" key="3">
    <source>
        <dbReference type="ARBA" id="ARBA00022723"/>
    </source>
</evidence>
<evidence type="ECO:0000256" key="6">
    <source>
        <dbReference type="ARBA" id="ARBA00023033"/>
    </source>
</evidence>
<dbReference type="PRINTS" id="PR00385">
    <property type="entry name" value="P450"/>
</dbReference>
<dbReference type="Proteomes" id="UP000024942">
    <property type="component" value="Unassembled WGS sequence"/>
</dbReference>
<dbReference type="InterPro" id="IPR001128">
    <property type="entry name" value="Cyt_P450"/>
</dbReference>
<keyword evidence="3 8" id="KW-0479">Metal-binding</keyword>
<comment type="similarity">
    <text evidence="1 8">Belongs to the cytochrome P450 family.</text>
</comment>
<dbReference type="SUPFAM" id="SSF48264">
    <property type="entry name" value="Cytochrome P450"/>
    <property type="match status" value="1"/>
</dbReference>
<dbReference type="CDD" id="cd11033">
    <property type="entry name" value="CYP142-like"/>
    <property type="match status" value="1"/>
</dbReference>
<comment type="function">
    <text evidence="7">Cytochromes P450 are a group of heme-thiolate monooxygenases. They oxidize a variety of structurally unrelated compounds, including steroids, fatty acids, and xenobiotics.</text>
</comment>
<dbReference type="GO" id="GO:0004497">
    <property type="term" value="F:monooxygenase activity"/>
    <property type="evidence" value="ECO:0007669"/>
    <property type="project" value="UniProtKB-KW"/>
</dbReference>
<evidence type="ECO:0000313" key="10">
    <source>
        <dbReference type="Proteomes" id="UP000024942"/>
    </source>
</evidence>
<evidence type="ECO:0000256" key="4">
    <source>
        <dbReference type="ARBA" id="ARBA00023002"/>
    </source>
</evidence>
<protein>
    <submittedName>
        <fullName evidence="9">Cytochrome P450 family protein</fullName>
    </submittedName>
</protein>
<dbReference type="eggNOG" id="COG2124">
    <property type="taxonomic scope" value="Bacteria"/>
</dbReference>
<keyword evidence="4 8" id="KW-0560">Oxidoreductase</keyword>
<dbReference type="PANTHER" id="PTHR46696">
    <property type="entry name" value="P450, PUTATIVE (EUROFUNG)-RELATED"/>
    <property type="match status" value="1"/>
</dbReference>